<name>A0AA36E4Y8_LACSI</name>
<dbReference type="Proteomes" id="UP001177003">
    <property type="component" value="Chromosome 5"/>
</dbReference>
<dbReference type="AlphaFoldDB" id="A0AA36E4Y8"/>
<gene>
    <name evidence="1" type="ORF">LSALG_LOCUS23157</name>
</gene>
<keyword evidence="2" id="KW-1185">Reference proteome</keyword>
<evidence type="ECO:0000313" key="2">
    <source>
        <dbReference type="Proteomes" id="UP001177003"/>
    </source>
</evidence>
<evidence type="ECO:0000313" key="1">
    <source>
        <dbReference type="EMBL" id="CAI9283569.1"/>
    </source>
</evidence>
<proteinExistence type="predicted"/>
<accession>A0AA36E4Y8</accession>
<sequence>MDLETVDDCEQDYNTLIKWKEQHPKITKSAQAPVDLIEQSQIANEMFVLNFIVLFVNSIIKKTTSGYIETRSLLKLTKVENKENINWCKRIRPLHFWNYGRLKTRQTNEIANGKFGMVQIFENMEKIEDDEEEYVDLDKEESEKNKEEFLDSYDNDDIGVEII</sequence>
<protein>
    <submittedName>
        <fullName evidence="1">Uncharacterized protein</fullName>
    </submittedName>
</protein>
<organism evidence="1 2">
    <name type="scientific">Lactuca saligna</name>
    <name type="common">Willowleaf lettuce</name>
    <dbReference type="NCBI Taxonomy" id="75948"/>
    <lineage>
        <taxon>Eukaryota</taxon>
        <taxon>Viridiplantae</taxon>
        <taxon>Streptophyta</taxon>
        <taxon>Embryophyta</taxon>
        <taxon>Tracheophyta</taxon>
        <taxon>Spermatophyta</taxon>
        <taxon>Magnoliopsida</taxon>
        <taxon>eudicotyledons</taxon>
        <taxon>Gunneridae</taxon>
        <taxon>Pentapetalae</taxon>
        <taxon>asterids</taxon>
        <taxon>campanulids</taxon>
        <taxon>Asterales</taxon>
        <taxon>Asteraceae</taxon>
        <taxon>Cichorioideae</taxon>
        <taxon>Cichorieae</taxon>
        <taxon>Lactucinae</taxon>
        <taxon>Lactuca</taxon>
    </lineage>
</organism>
<reference evidence="1" key="1">
    <citation type="submission" date="2023-04" db="EMBL/GenBank/DDBJ databases">
        <authorList>
            <person name="Vijverberg K."/>
            <person name="Xiong W."/>
            <person name="Schranz E."/>
        </authorList>
    </citation>
    <scope>NUCLEOTIDE SEQUENCE</scope>
</reference>
<dbReference type="EMBL" id="OX465081">
    <property type="protein sequence ID" value="CAI9283569.1"/>
    <property type="molecule type" value="Genomic_DNA"/>
</dbReference>